<reference evidence="6 7" key="1">
    <citation type="submission" date="2016-08" db="EMBL/GenBank/DDBJ databases">
        <title>Genome sequencing of Vibrio scophthalmi strain FP3289, an isolated from Paralichthys olivaceus.</title>
        <authorList>
            <person name="Han H.-J."/>
        </authorList>
    </citation>
    <scope>NUCLEOTIDE SEQUENCE [LARGE SCALE GENOMIC DNA]</scope>
    <source>
        <strain evidence="6 7">FP3289</strain>
    </source>
</reference>
<dbReference type="GO" id="GO:0052621">
    <property type="term" value="F:diguanylate cyclase activity"/>
    <property type="evidence" value="ECO:0007669"/>
    <property type="project" value="UniProtKB-EC"/>
</dbReference>
<dbReference type="NCBIfam" id="TIGR00254">
    <property type="entry name" value="GGDEF"/>
    <property type="match status" value="1"/>
</dbReference>
<evidence type="ECO:0000256" key="4">
    <source>
        <dbReference type="SAM" id="Phobius"/>
    </source>
</evidence>
<dbReference type="RefSeq" id="WP_069447625.1">
    <property type="nucleotide sequence ID" value="NZ_MDCJ01000007.1"/>
</dbReference>
<keyword evidence="6" id="KW-0548">Nucleotidyltransferase</keyword>
<dbReference type="EMBL" id="MDCJ01000007">
    <property type="protein sequence ID" value="ODS04393.1"/>
    <property type="molecule type" value="Genomic_DNA"/>
</dbReference>
<name>A0A1E3WF11_9VIBR</name>
<dbReference type="AlphaFoldDB" id="A0A1E3WF11"/>
<dbReference type="PANTHER" id="PTHR45138:SF9">
    <property type="entry name" value="DIGUANYLATE CYCLASE DGCM-RELATED"/>
    <property type="match status" value="1"/>
</dbReference>
<keyword evidence="4" id="KW-1133">Transmembrane helix</keyword>
<accession>A0A1E3WF11</accession>
<dbReference type="SUPFAM" id="SSF55073">
    <property type="entry name" value="Nucleotide cyclase"/>
    <property type="match status" value="1"/>
</dbReference>
<dbReference type="SMART" id="SM00267">
    <property type="entry name" value="GGDEF"/>
    <property type="match status" value="1"/>
</dbReference>
<dbReference type="Proteomes" id="UP000095131">
    <property type="component" value="Unassembled WGS sequence"/>
</dbReference>
<dbReference type="PROSITE" id="PS50887">
    <property type="entry name" value="GGDEF"/>
    <property type="match status" value="1"/>
</dbReference>
<dbReference type="EC" id="2.7.7.65" evidence="2"/>
<protein>
    <recommendedName>
        <fullName evidence="2">diguanylate cyclase</fullName>
        <ecNumber evidence="2">2.7.7.65</ecNumber>
    </recommendedName>
</protein>
<keyword evidence="6" id="KW-0808">Transferase</keyword>
<dbReference type="Pfam" id="PF00990">
    <property type="entry name" value="GGDEF"/>
    <property type="match status" value="1"/>
</dbReference>
<dbReference type="CDD" id="cd01949">
    <property type="entry name" value="GGDEF"/>
    <property type="match status" value="1"/>
</dbReference>
<dbReference type="InterPro" id="IPR050469">
    <property type="entry name" value="Diguanylate_Cyclase"/>
</dbReference>
<evidence type="ECO:0000256" key="3">
    <source>
        <dbReference type="ARBA" id="ARBA00034247"/>
    </source>
</evidence>
<gene>
    <name evidence="6" type="primary">adrA</name>
    <name evidence="6" type="ORF">VSF3289_03529</name>
</gene>
<comment type="catalytic activity">
    <reaction evidence="3">
        <text>2 GTP = 3',3'-c-di-GMP + 2 diphosphate</text>
        <dbReference type="Rhea" id="RHEA:24898"/>
        <dbReference type="ChEBI" id="CHEBI:33019"/>
        <dbReference type="ChEBI" id="CHEBI:37565"/>
        <dbReference type="ChEBI" id="CHEBI:58805"/>
        <dbReference type="EC" id="2.7.7.65"/>
    </reaction>
</comment>
<comment type="cofactor">
    <cofactor evidence="1">
        <name>Mg(2+)</name>
        <dbReference type="ChEBI" id="CHEBI:18420"/>
    </cofactor>
</comment>
<sequence length="236" mass="27085">MLSKLHDLTHAQETLDLLLQRDKLSRNNHEKSLALTKKQRYLAYASWFGVVAILLMVFMSIRTYLIKCENKILVTHSGVDQLTGLFNRHHYYLQLSKGKEISLHDEYYLALLDVDYFKSINDTYGHMVGDEVLIRLAEAVKLKLHTKELFVRWGGEEFLLLIKADKNAIQRLDNIRETIANSPLQTSHGLVKVTISIGVSRKAEPGQFLADESYFFEADQSLYRAKNSGRNRVVAS</sequence>
<keyword evidence="4" id="KW-0812">Transmembrane</keyword>
<dbReference type="FunFam" id="3.30.70.270:FF:000001">
    <property type="entry name" value="Diguanylate cyclase domain protein"/>
    <property type="match status" value="1"/>
</dbReference>
<dbReference type="PANTHER" id="PTHR45138">
    <property type="entry name" value="REGULATORY COMPONENTS OF SENSORY TRANSDUCTION SYSTEM"/>
    <property type="match status" value="1"/>
</dbReference>
<dbReference type="InterPro" id="IPR043128">
    <property type="entry name" value="Rev_trsase/Diguanyl_cyclase"/>
</dbReference>
<feature type="transmembrane region" description="Helical" evidence="4">
    <location>
        <begin position="41"/>
        <end position="61"/>
    </location>
</feature>
<evidence type="ECO:0000256" key="2">
    <source>
        <dbReference type="ARBA" id="ARBA00012528"/>
    </source>
</evidence>
<evidence type="ECO:0000259" key="5">
    <source>
        <dbReference type="PROSITE" id="PS50887"/>
    </source>
</evidence>
<dbReference type="InterPro" id="IPR000160">
    <property type="entry name" value="GGDEF_dom"/>
</dbReference>
<organism evidence="6 7">
    <name type="scientific">Vibrio scophthalmi</name>
    <dbReference type="NCBI Taxonomy" id="45658"/>
    <lineage>
        <taxon>Bacteria</taxon>
        <taxon>Pseudomonadati</taxon>
        <taxon>Pseudomonadota</taxon>
        <taxon>Gammaproteobacteria</taxon>
        <taxon>Vibrionales</taxon>
        <taxon>Vibrionaceae</taxon>
        <taxon>Vibrio</taxon>
    </lineage>
</organism>
<evidence type="ECO:0000313" key="7">
    <source>
        <dbReference type="Proteomes" id="UP000095131"/>
    </source>
</evidence>
<evidence type="ECO:0000313" key="6">
    <source>
        <dbReference type="EMBL" id="ODS04393.1"/>
    </source>
</evidence>
<dbReference type="InterPro" id="IPR029787">
    <property type="entry name" value="Nucleotide_cyclase"/>
</dbReference>
<dbReference type="Gene3D" id="3.30.70.270">
    <property type="match status" value="1"/>
</dbReference>
<feature type="domain" description="GGDEF" evidence="5">
    <location>
        <begin position="105"/>
        <end position="236"/>
    </location>
</feature>
<proteinExistence type="predicted"/>
<comment type="caution">
    <text evidence="6">The sequence shown here is derived from an EMBL/GenBank/DDBJ whole genome shotgun (WGS) entry which is preliminary data.</text>
</comment>
<dbReference type="OrthoDB" id="5800589at2"/>
<keyword evidence="4" id="KW-0472">Membrane</keyword>
<evidence type="ECO:0000256" key="1">
    <source>
        <dbReference type="ARBA" id="ARBA00001946"/>
    </source>
</evidence>